<dbReference type="Gene3D" id="2.30.30.490">
    <property type="match status" value="3"/>
</dbReference>
<dbReference type="InterPro" id="IPR009071">
    <property type="entry name" value="HMG_box_dom"/>
</dbReference>
<dbReference type="InterPro" id="IPR037382">
    <property type="entry name" value="Rsc/polybromo"/>
</dbReference>
<dbReference type="SMART" id="SM00355">
    <property type="entry name" value="ZnF_C2H2"/>
    <property type="match status" value="2"/>
</dbReference>
<keyword evidence="6 7" id="KW-0539">Nucleus</keyword>
<dbReference type="Pfam" id="PF00505">
    <property type="entry name" value="HMG_box"/>
    <property type="match status" value="1"/>
</dbReference>
<dbReference type="OrthoDB" id="6021746at2759"/>
<feature type="domain" description="BAH" evidence="10">
    <location>
        <begin position="25"/>
        <end position="143"/>
    </location>
</feature>
<organism evidence="11 12">
    <name type="scientific">Desmophyllum pertusum</name>
    <dbReference type="NCBI Taxonomy" id="174260"/>
    <lineage>
        <taxon>Eukaryota</taxon>
        <taxon>Metazoa</taxon>
        <taxon>Cnidaria</taxon>
        <taxon>Anthozoa</taxon>
        <taxon>Hexacorallia</taxon>
        <taxon>Scleractinia</taxon>
        <taxon>Caryophylliina</taxon>
        <taxon>Caryophylliidae</taxon>
        <taxon>Desmophyllum</taxon>
    </lineage>
</organism>
<dbReference type="InterPro" id="IPR013087">
    <property type="entry name" value="Znf_C2H2_type"/>
</dbReference>
<dbReference type="EMBL" id="MU827312">
    <property type="protein sequence ID" value="KAJ7360054.1"/>
    <property type="molecule type" value="Genomic_DNA"/>
</dbReference>
<evidence type="ECO:0000256" key="6">
    <source>
        <dbReference type="ARBA" id="ARBA00023242"/>
    </source>
</evidence>
<evidence type="ECO:0000313" key="12">
    <source>
        <dbReference type="Proteomes" id="UP001163046"/>
    </source>
</evidence>
<dbReference type="Gene3D" id="3.30.160.60">
    <property type="entry name" value="Classic Zinc Finger"/>
    <property type="match status" value="1"/>
</dbReference>
<comment type="caution">
    <text evidence="11">The sequence shown here is derived from an EMBL/GenBank/DDBJ whole genome shotgun (WGS) entry which is preliminary data.</text>
</comment>
<feature type="domain" description="BAH" evidence="10">
    <location>
        <begin position="190"/>
        <end position="311"/>
    </location>
</feature>
<dbReference type="CDD" id="cd21984">
    <property type="entry name" value="HMG-box_PB1"/>
    <property type="match status" value="1"/>
</dbReference>
<keyword evidence="7" id="KW-0238">DNA-binding</keyword>
<evidence type="ECO:0000256" key="1">
    <source>
        <dbReference type="ARBA" id="ARBA00004123"/>
    </source>
</evidence>
<feature type="region of interest" description="Disordered" evidence="8">
    <location>
        <begin position="705"/>
        <end position="750"/>
    </location>
</feature>
<evidence type="ECO:0000256" key="5">
    <source>
        <dbReference type="ARBA" id="ARBA00023163"/>
    </source>
</evidence>
<evidence type="ECO:0000256" key="3">
    <source>
        <dbReference type="ARBA" id="ARBA00022853"/>
    </source>
</evidence>
<feature type="region of interest" description="Disordered" evidence="8">
    <location>
        <begin position="665"/>
        <end position="690"/>
    </location>
</feature>
<evidence type="ECO:0000256" key="4">
    <source>
        <dbReference type="ARBA" id="ARBA00023015"/>
    </source>
</evidence>
<dbReference type="SUPFAM" id="SSF47095">
    <property type="entry name" value="HMG-box"/>
    <property type="match status" value="1"/>
</dbReference>
<dbReference type="PANTHER" id="PTHR16062">
    <property type="entry name" value="SWI/SNF-RELATED"/>
    <property type="match status" value="1"/>
</dbReference>
<feature type="compositionally biased region" description="Pro residues" evidence="8">
    <location>
        <begin position="741"/>
        <end position="750"/>
    </location>
</feature>
<evidence type="ECO:0000259" key="10">
    <source>
        <dbReference type="PROSITE" id="PS51038"/>
    </source>
</evidence>
<proteinExistence type="predicted"/>
<dbReference type="GO" id="GO:0016586">
    <property type="term" value="C:RSC-type complex"/>
    <property type="evidence" value="ECO:0007669"/>
    <property type="project" value="InterPro"/>
</dbReference>
<evidence type="ECO:0008006" key="13">
    <source>
        <dbReference type="Google" id="ProtNLM"/>
    </source>
</evidence>
<feature type="DNA-binding region" description="HMG box" evidence="7">
    <location>
        <begin position="376"/>
        <end position="430"/>
    </location>
</feature>
<dbReference type="PROSITE" id="PS50118">
    <property type="entry name" value="HMG_BOX_2"/>
    <property type="match status" value="1"/>
</dbReference>
<feature type="region of interest" description="Disordered" evidence="8">
    <location>
        <begin position="355"/>
        <end position="379"/>
    </location>
</feature>
<reference evidence="11" key="1">
    <citation type="submission" date="2023-01" db="EMBL/GenBank/DDBJ databases">
        <title>Genome assembly of the deep-sea coral Lophelia pertusa.</title>
        <authorList>
            <person name="Herrera S."/>
            <person name="Cordes E."/>
        </authorList>
    </citation>
    <scope>NUCLEOTIDE SEQUENCE</scope>
    <source>
        <strain evidence="11">USNM1676648</strain>
        <tissue evidence="11">Polyp</tissue>
    </source>
</reference>
<feature type="compositionally biased region" description="Polar residues" evidence="8">
    <location>
        <begin position="359"/>
        <end position="369"/>
    </location>
</feature>
<protein>
    <recommendedName>
        <fullName evidence="13">Protein polybromo-1</fullName>
    </recommendedName>
</protein>
<dbReference type="Proteomes" id="UP001163046">
    <property type="component" value="Unassembled WGS sequence"/>
</dbReference>
<dbReference type="GO" id="GO:0003677">
    <property type="term" value="F:DNA binding"/>
    <property type="evidence" value="ECO:0007669"/>
    <property type="project" value="UniProtKB-UniRule"/>
</dbReference>
<dbReference type="InterPro" id="IPR043151">
    <property type="entry name" value="BAH_sf"/>
</dbReference>
<dbReference type="SMART" id="SM00398">
    <property type="entry name" value="HMG"/>
    <property type="match status" value="1"/>
</dbReference>
<name>A0A9X0CLN9_9CNID</name>
<keyword evidence="12" id="KW-1185">Reference proteome</keyword>
<keyword evidence="5" id="KW-0804">Transcription</keyword>
<dbReference type="Pfam" id="PF01426">
    <property type="entry name" value="BAH"/>
    <property type="match status" value="1"/>
</dbReference>
<dbReference type="InterPro" id="IPR001025">
    <property type="entry name" value="BAH_dom"/>
</dbReference>
<accession>A0A9X0CLN9</accession>
<evidence type="ECO:0000313" key="11">
    <source>
        <dbReference type="EMBL" id="KAJ7360054.1"/>
    </source>
</evidence>
<dbReference type="GO" id="GO:0006368">
    <property type="term" value="P:transcription elongation by RNA polymerase II"/>
    <property type="evidence" value="ECO:0007669"/>
    <property type="project" value="TreeGrafter"/>
</dbReference>
<dbReference type="InterPro" id="IPR036910">
    <property type="entry name" value="HMG_box_dom_sf"/>
</dbReference>
<dbReference type="PROSITE" id="PS51038">
    <property type="entry name" value="BAH"/>
    <property type="match status" value="2"/>
</dbReference>
<dbReference type="GO" id="GO:0006338">
    <property type="term" value="P:chromatin remodeling"/>
    <property type="evidence" value="ECO:0007669"/>
    <property type="project" value="InterPro"/>
</dbReference>
<dbReference type="Gene3D" id="1.10.30.10">
    <property type="entry name" value="High mobility group box domain"/>
    <property type="match status" value="1"/>
</dbReference>
<feature type="domain" description="HMG box" evidence="9">
    <location>
        <begin position="376"/>
        <end position="430"/>
    </location>
</feature>
<dbReference type="CDD" id="cd04717">
    <property type="entry name" value="BAH_polybromo"/>
    <property type="match status" value="1"/>
</dbReference>
<keyword evidence="3" id="KW-0156">Chromatin regulator</keyword>
<dbReference type="GO" id="GO:0003682">
    <property type="term" value="F:chromatin binding"/>
    <property type="evidence" value="ECO:0007669"/>
    <property type="project" value="InterPro"/>
</dbReference>
<evidence type="ECO:0000256" key="7">
    <source>
        <dbReference type="PROSITE-ProRule" id="PRU00267"/>
    </source>
</evidence>
<comment type="subcellular location">
    <subcellularLocation>
        <location evidence="1">Nucleus</location>
    </subcellularLocation>
</comment>
<keyword evidence="4" id="KW-0805">Transcription regulation</keyword>
<feature type="compositionally biased region" description="Low complexity" evidence="8">
    <location>
        <begin position="705"/>
        <end position="733"/>
    </location>
</feature>
<sequence>MLCFYMVQVPVSDEACELELSHNDIQIRVGDFVFIEPREDKLQPHIVSVEKLYKDSSGEQWLFGSWFYRPEETFHTATRKFLEKEVFKSDYCACSKLKQVLAKCYVMFVKDYFKQTPENFKDEDVFVCESRYNVKAKSFKKIKVWSVPSSNASHVTREEPLQPRRVPSVFENNTGNRAQPMEINEMEGIVHEDVKKNVVLESPQNAEEGCIYYEQFCVRDAPYKLGDCVYVRSDEGYLCMSRIDKIWTDRNGTLGFMVHEETMPAGQIAGKCCVLSFREYVRCRPTEIPEKDMYLNEARYDDEEGQFRKLKGLKRYTLTVSVQEDEYYFFEKPISPGKAPSPLLIEDMDLLEDERSHSPALSSADSTGDGSKKPKKQRGQSGYLLFSHEMRASIRKDHPEYAFGEISRIIGVEWRNISAQKKADYEARAQMQLSQSDSEGVTDSSHVLPTGPVLGYECLWRGCDYQYEDLQDLKIHLLDSTCHLRKSEDGLFHCLWSTCTRERRGLRPFNASSKLFRHCREVHLAGQPKQITQQQRSRNYFPKHQAALIVPSPEPAPVQRTTGTAVNVPPVSSNGAPAHMMNVLPGGNQFAQTATQIQTANQIQGNAFLGGRLTPQAMQQALYQGNTGVSGITQNNPAATAAAAGMLHMNMGMNVMVQQPTQQAPAAGQIGGFPQQQQQQVKQQYSPAPQQQQFNFQQQMNQMNTIHHSSSSSSSSSSKQHYPQQIQQQQQQIMSPAHVTPVPPPKETPTPIFLAPPPKPQRLHHSDAYLRYIEGLRDGSPHMSNWNQARKPDATSMTPQQLAQLPVHWLGCGYGDYENAVDALWNLRDHMLRDALSLSRVTER</sequence>
<dbReference type="SMART" id="SM00439">
    <property type="entry name" value="BAH"/>
    <property type="match status" value="2"/>
</dbReference>
<evidence type="ECO:0000256" key="8">
    <source>
        <dbReference type="SAM" id="MobiDB-lite"/>
    </source>
</evidence>
<evidence type="ECO:0000256" key="2">
    <source>
        <dbReference type="ARBA" id="ARBA00022737"/>
    </source>
</evidence>
<dbReference type="AlphaFoldDB" id="A0A9X0CLN9"/>
<evidence type="ECO:0000259" key="9">
    <source>
        <dbReference type="PROSITE" id="PS50118"/>
    </source>
</evidence>
<gene>
    <name evidence="11" type="ORF">OS493_019145</name>
</gene>
<dbReference type="PANTHER" id="PTHR16062:SF19">
    <property type="entry name" value="PROTEIN POLYBROMO-1"/>
    <property type="match status" value="1"/>
</dbReference>
<keyword evidence="2" id="KW-0677">Repeat</keyword>